<keyword evidence="2" id="KW-0472">Membrane</keyword>
<evidence type="ECO:0000256" key="2">
    <source>
        <dbReference type="ARBA" id="ARBA00023136"/>
    </source>
</evidence>
<keyword evidence="3" id="KW-0143">Chaperone</keyword>
<dbReference type="STRING" id="667725.A0A0L0GFL2"/>
<keyword evidence="6" id="KW-1185">Reference proteome</keyword>
<dbReference type="InterPro" id="IPR052243">
    <property type="entry name" value="Mito_inner_membrane_organizer"/>
</dbReference>
<name>A0A0L0GFL2_9EUKA</name>
<feature type="domain" description="J" evidence="4">
    <location>
        <begin position="15"/>
        <end position="83"/>
    </location>
</feature>
<dbReference type="InterPro" id="IPR018253">
    <property type="entry name" value="DnaJ_domain_CS"/>
</dbReference>
<gene>
    <name evidence="5" type="ORF">SARC_00004</name>
</gene>
<proteinExistence type="predicted"/>
<sequence length="554" mass="62007">MGIWDEDDGGLAQEDFYALFNLQRDATAEEIKSAYRRLCVIYHPDKHQNDNDREAAAQMFARITNAYEVLTDTNQRAVYDIYGQKGLDAGMEVVLRQASPNEIREEYERLRKIRQEEELRRRTNEKSVITVAVDATPLFDSKYSKESDSLTDKLSDVELGAISMQGTLLAPVGNDTANLTVNVSSYNGNGAGTFVGAYRHEASHGFWLQGETQVAPGWQMLTGTIGRRYSQAIFATLSGTLDCRPKGMIPGLRAMVGMEIEPNTMGYLTYKAGKSSAMSTTISKHYENGTVTCTGQLGQPMFLSCNALYRYSDDIKYRVSGSLGNNGLQLSYGCHRQVTRLNKLGVTLALSAPGGVTLSLKFKRSKTNYIVPIQIADEADGSMLWGAAVPFVAFYLLNKLLIDPYHKNQAKLRKMELQAEHAQVIRERKREAESAIRIMRESVEKKMDIEDRNKGFVVLKAWYGDLKAPLAQQVDAESPVVIDVTIPLQAMVKDSQLHLQQHSKSGLIGFYDCCMGEDKQLRVQYRFKGHLHEVTINDDEPLSCPKRSHAVRAR</sequence>
<dbReference type="AlphaFoldDB" id="A0A0L0GFL2"/>
<evidence type="ECO:0000256" key="1">
    <source>
        <dbReference type="ARBA" id="ARBA00004370"/>
    </source>
</evidence>
<dbReference type="InterPro" id="IPR036869">
    <property type="entry name" value="J_dom_sf"/>
</dbReference>
<evidence type="ECO:0000256" key="3">
    <source>
        <dbReference type="ARBA" id="ARBA00023186"/>
    </source>
</evidence>
<dbReference type="PRINTS" id="PR00625">
    <property type="entry name" value="JDOMAIN"/>
</dbReference>
<dbReference type="Pfam" id="PF11875">
    <property type="entry name" value="DnaJ-like_C11_C"/>
    <property type="match status" value="1"/>
</dbReference>
<dbReference type="PANTHER" id="PTHR44157">
    <property type="entry name" value="DNAJ HOMOLOG SUBFAMILY C MEMBER 11"/>
    <property type="match status" value="1"/>
</dbReference>
<dbReference type="EMBL" id="KQ241597">
    <property type="protein sequence ID" value="KNC87870.1"/>
    <property type="molecule type" value="Genomic_DNA"/>
</dbReference>
<dbReference type="SMART" id="SM00271">
    <property type="entry name" value="DnaJ"/>
    <property type="match status" value="1"/>
</dbReference>
<dbReference type="GeneID" id="25900508"/>
<dbReference type="Pfam" id="PF00226">
    <property type="entry name" value="DnaJ"/>
    <property type="match status" value="1"/>
</dbReference>
<dbReference type="SUPFAM" id="SSF46565">
    <property type="entry name" value="Chaperone J-domain"/>
    <property type="match status" value="1"/>
</dbReference>
<dbReference type="InterPro" id="IPR055225">
    <property type="entry name" value="DNAJC11-like_beta-barrel"/>
</dbReference>
<dbReference type="eggNOG" id="KOG0718">
    <property type="taxonomic scope" value="Eukaryota"/>
</dbReference>
<dbReference type="Proteomes" id="UP000054560">
    <property type="component" value="Unassembled WGS sequence"/>
</dbReference>
<evidence type="ECO:0000259" key="4">
    <source>
        <dbReference type="PROSITE" id="PS50076"/>
    </source>
</evidence>
<dbReference type="PROSITE" id="PS50076">
    <property type="entry name" value="DNAJ_2"/>
    <property type="match status" value="1"/>
</dbReference>
<evidence type="ECO:0000313" key="6">
    <source>
        <dbReference type="Proteomes" id="UP000054560"/>
    </source>
</evidence>
<reference evidence="5 6" key="1">
    <citation type="submission" date="2011-02" db="EMBL/GenBank/DDBJ databases">
        <title>The Genome Sequence of Sphaeroforma arctica JP610.</title>
        <authorList>
            <consortium name="The Broad Institute Genome Sequencing Platform"/>
            <person name="Russ C."/>
            <person name="Cuomo C."/>
            <person name="Young S.K."/>
            <person name="Zeng Q."/>
            <person name="Gargeya S."/>
            <person name="Alvarado L."/>
            <person name="Berlin A."/>
            <person name="Chapman S.B."/>
            <person name="Chen Z."/>
            <person name="Freedman E."/>
            <person name="Gellesch M."/>
            <person name="Goldberg J."/>
            <person name="Griggs A."/>
            <person name="Gujja S."/>
            <person name="Heilman E."/>
            <person name="Heiman D."/>
            <person name="Howarth C."/>
            <person name="Mehta T."/>
            <person name="Neiman D."/>
            <person name="Pearson M."/>
            <person name="Roberts A."/>
            <person name="Saif S."/>
            <person name="Shea T."/>
            <person name="Shenoy N."/>
            <person name="Sisk P."/>
            <person name="Stolte C."/>
            <person name="Sykes S."/>
            <person name="White J."/>
            <person name="Yandava C."/>
            <person name="Burger G."/>
            <person name="Gray M.W."/>
            <person name="Holland P.W.H."/>
            <person name="King N."/>
            <person name="Lang F.B.F."/>
            <person name="Roger A.J."/>
            <person name="Ruiz-Trillo I."/>
            <person name="Haas B."/>
            <person name="Nusbaum C."/>
            <person name="Birren B."/>
        </authorList>
    </citation>
    <scope>NUCLEOTIDE SEQUENCE [LARGE SCALE GENOMIC DNA]</scope>
    <source>
        <strain evidence="5 6">JP610</strain>
    </source>
</reference>
<protein>
    <recommendedName>
        <fullName evidence="4">J domain-containing protein</fullName>
    </recommendedName>
</protein>
<dbReference type="RefSeq" id="XP_014161772.1">
    <property type="nucleotide sequence ID" value="XM_014306297.1"/>
</dbReference>
<dbReference type="PROSITE" id="PS00636">
    <property type="entry name" value="DNAJ_1"/>
    <property type="match status" value="1"/>
</dbReference>
<dbReference type="Gene3D" id="1.10.287.110">
    <property type="entry name" value="DnaJ domain"/>
    <property type="match status" value="1"/>
</dbReference>
<dbReference type="PANTHER" id="PTHR44157:SF1">
    <property type="entry name" value="DNAJ HOMOLOG SUBFAMILY C MEMBER 11"/>
    <property type="match status" value="1"/>
</dbReference>
<dbReference type="CDD" id="cd06257">
    <property type="entry name" value="DnaJ"/>
    <property type="match status" value="1"/>
</dbReference>
<dbReference type="OrthoDB" id="18010at2759"/>
<dbReference type="CDD" id="cd22249">
    <property type="entry name" value="UDM1_RNF168_RNF169-like"/>
    <property type="match status" value="1"/>
</dbReference>
<dbReference type="GO" id="GO:0042407">
    <property type="term" value="P:cristae formation"/>
    <property type="evidence" value="ECO:0007669"/>
    <property type="project" value="TreeGrafter"/>
</dbReference>
<dbReference type="InterPro" id="IPR001623">
    <property type="entry name" value="DnaJ_domain"/>
</dbReference>
<evidence type="ECO:0000313" key="5">
    <source>
        <dbReference type="EMBL" id="KNC87870.1"/>
    </source>
</evidence>
<dbReference type="Pfam" id="PF22774">
    <property type="entry name" value="DNAJC11_beta-barrel"/>
    <property type="match status" value="1"/>
</dbReference>
<organism evidence="5 6">
    <name type="scientific">Sphaeroforma arctica JP610</name>
    <dbReference type="NCBI Taxonomy" id="667725"/>
    <lineage>
        <taxon>Eukaryota</taxon>
        <taxon>Ichthyosporea</taxon>
        <taxon>Ichthyophonida</taxon>
        <taxon>Sphaeroforma</taxon>
    </lineage>
</organism>
<dbReference type="InterPro" id="IPR024586">
    <property type="entry name" value="DnaJ-like_C11_C"/>
</dbReference>
<accession>A0A0L0GFL2</accession>
<comment type="subcellular location">
    <subcellularLocation>
        <location evidence="1">Membrane</location>
    </subcellularLocation>
</comment>
<dbReference type="GO" id="GO:0005739">
    <property type="term" value="C:mitochondrion"/>
    <property type="evidence" value="ECO:0007669"/>
    <property type="project" value="GOC"/>
</dbReference>
<dbReference type="GO" id="GO:0016020">
    <property type="term" value="C:membrane"/>
    <property type="evidence" value="ECO:0007669"/>
    <property type="project" value="UniProtKB-SubCell"/>
</dbReference>